<name>A0AA38GNP2_TAXCH</name>
<gene>
    <name evidence="1" type="ORF">KI387_006995</name>
</gene>
<evidence type="ECO:0000313" key="1">
    <source>
        <dbReference type="EMBL" id="KAH9326817.1"/>
    </source>
</evidence>
<proteinExistence type="predicted"/>
<evidence type="ECO:0000313" key="2">
    <source>
        <dbReference type="Proteomes" id="UP000824469"/>
    </source>
</evidence>
<dbReference type="Proteomes" id="UP000824469">
    <property type="component" value="Unassembled WGS sequence"/>
</dbReference>
<reference evidence="1 2" key="1">
    <citation type="journal article" date="2021" name="Nat. Plants">
        <title>The Taxus genome provides insights into paclitaxel biosynthesis.</title>
        <authorList>
            <person name="Xiong X."/>
            <person name="Gou J."/>
            <person name="Liao Q."/>
            <person name="Li Y."/>
            <person name="Zhou Q."/>
            <person name="Bi G."/>
            <person name="Li C."/>
            <person name="Du R."/>
            <person name="Wang X."/>
            <person name="Sun T."/>
            <person name="Guo L."/>
            <person name="Liang H."/>
            <person name="Lu P."/>
            <person name="Wu Y."/>
            <person name="Zhang Z."/>
            <person name="Ro D.K."/>
            <person name="Shang Y."/>
            <person name="Huang S."/>
            <person name="Yan J."/>
        </authorList>
    </citation>
    <scope>NUCLEOTIDE SEQUENCE [LARGE SCALE GENOMIC DNA]</scope>
    <source>
        <strain evidence="1">Ta-2019</strain>
    </source>
</reference>
<comment type="caution">
    <text evidence="1">The sequence shown here is derived from an EMBL/GenBank/DDBJ whole genome shotgun (WGS) entry which is preliminary data.</text>
</comment>
<feature type="non-terminal residue" evidence="1">
    <location>
        <position position="56"/>
    </location>
</feature>
<feature type="non-terminal residue" evidence="1">
    <location>
        <position position="1"/>
    </location>
</feature>
<sequence>SIKPLVDKVLEVMKHLNMGDNAIAEDRILDFLGEHDLEACFDEEDLEEVHLKRACM</sequence>
<keyword evidence="2" id="KW-1185">Reference proteome</keyword>
<dbReference type="EMBL" id="JAHRHJ020000002">
    <property type="protein sequence ID" value="KAH9326817.1"/>
    <property type="molecule type" value="Genomic_DNA"/>
</dbReference>
<protein>
    <submittedName>
        <fullName evidence="1">Uncharacterized protein</fullName>
    </submittedName>
</protein>
<organism evidence="1 2">
    <name type="scientific">Taxus chinensis</name>
    <name type="common">Chinese yew</name>
    <name type="synonym">Taxus wallichiana var. chinensis</name>
    <dbReference type="NCBI Taxonomy" id="29808"/>
    <lineage>
        <taxon>Eukaryota</taxon>
        <taxon>Viridiplantae</taxon>
        <taxon>Streptophyta</taxon>
        <taxon>Embryophyta</taxon>
        <taxon>Tracheophyta</taxon>
        <taxon>Spermatophyta</taxon>
        <taxon>Pinopsida</taxon>
        <taxon>Pinidae</taxon>
        <taxon>Conifers II</taxon>
        <taxon>Cupressales</taxon>
        <taxon>Taxaceae</taxon>
        <taxon>Taxus</taxon>
    </lineage>
</organism>
<accession>A0AA38GNP2</accession>
<dbReference type="AlphaFoldDB" id="A0AA38GNP2"/>